<name>A0A382WYT5_9ZZZZ</name>
<protein>
    <recommendedName>
        <fullName evidence="2">NAD(P)-binding domain-containing protein</fullName>
    </recommendedName>
</protein>
<dbReference type="AlphaFoldDB" id="A0A382WYT5"/>
<gene>
    <name evidence="1" type="ORF">METZ01_LOCUS416232</name>
</gene>
<organism evidence="1">
    <name type="scientific">marine metagenome</name>
    <dbReference type="NCBI Taxonomy" id="408172"/>
    <lineage>
        <taxon>unclassified sequences</taxon>
        <taxon>metagenomes</taxon>
        <taxon>ecological metagenomes</taxon>
    </lineage>
</organism>
<evidence type="ECO:0000313" key="1">
    <source>
        <dbReference type="EMBL" id="SVD63378.1"/>
    </source>
</evidence>
<dbReference type="EMBL" id="UINC01163201">
    <property type="protein sequence ID" value="SVD63378.1"/>
    <property type="molecule type" value="Genomic_DNA"/>
</dbReference>
<dbReference type="InterPro" id="IPR036291">
    <property type="entry name" value="NAD(P)-bd_dom_sf"/>
</dbReference>
<sequence length="138" mass="15973">FEINPDIPPQPGVNLYAITKALGQEICRVFTEKNPYMYLQTLLFYNFYNDSLTLGGRRNVGKPPQNKGTDLTPFSVRWEDAASAIKKALEIDLNKLPTRTETYFVFADLPHNKFSNKKAKEQLGWEPKFDLKELWDRS</sequence>
<reference evidence="1" key="1">
    <citation type="submission" date="2018-05" db="EMBL/GenBank/DDBJ databases">
        <authorList>
            <person name="Lanie J.A."/>
            <person name="Ng W.-L."/>
            <person name="Kazmierczak K.M."/>
            <person name="Andrzejewski T.M."/>
            <person name="Davidsen T.M."/>
            <person name="Wayne K.J."/>
            <person name="Tettelin H."/>
            <person name="Glass J.I."/>
            <person name="Rusch D."/>
            <person name="Podicherti R."/>
            <person name="Tsui H.-C.T."/>
            <person name="Winkler M.E."/>
        </authorList>
    </citation>
    <scope>NUCLEOTIDE SEQUENCE</scope>
</reference>
<proteinExistence type="predicted"/>
<dbReference type="Gene3D" id="3.40.50.720">
    <property type="entry name" value="NAD(P)-binding Rossmann-like Domain"/>
    <property type="match status" value="1"/>
</dbReference>
<feature type="non-terminal residue" evidence="1">
    <location>
        <position position="1"/>
    </location>
</feature>
<dbReference type="SUPFAM" id="SSF51735">
    <property type="entry name" value="NAD(P)-binding Rossmann-fold domains"/>
    <property type="match status" value="1"/>
</dbReference>
<evidence type="ECO:0008006" key="2">
    <source>
        <dbReference type="Google" id="ProtNLM"/>
    </source>
</evidence>
<accession>A0A382WYT5</accession>